<keyword evidence="4" id="KW-0472">Membrane</keyword>
<name>A0ABU5EY74_9BACT</name>
<comment type="caution">
    <text evidence="7">The sequence shown here is derived from an EMBL/GenBank/DDBJ whole genome shotgun (WGS) entry which is preliminary data.</text>
</comment>
<dbReference type="Gene3D" id="1.20.1600.10">
    <property type="entry name" value="Outer membrane efflux proteins (OEP)"/>
    <property type="match status" value="2"/>
</dbReference>
<feature type="signal peptide" evidence="6">
    <location>
        <begin position="1"/>
        <end position="25"/>
    </location>
</feature>
<keyword evidence="5" id="KW-0998">Cell outer membrane</keyword>
<comment type="subcellular location">
    <subcellularLocation>
        <location evidence="1">Cell outer membrane</location>
    </subcellularLocation>
</comment>
<evidence type="ECO:0000256" key="2">
    <source>
        <dbReference type="ARBA" id="ARBA00022452"/>
    </source>
</evidence>
<organism evidence="7 8">
    <name type="scientific">Gemmata algarum</name>
    <dbReference type="NCBI Taxonomy" id="2975278"/>
    <lineage>
        <taxon>Bacteria</taxon>
        <taxon>Pseudomonadati</taxon>
        <taxon>Planctomycetota</taxon>
        <taxon>Planctomycetia</taxon>
        <taxon>Gemmatales</taxon>
        <taxon>Gemmataceae</taxon>
        <taxon>Gemmata</taxon>
    </lineage>
</organism>
<keyword evidence="8" id="KW-1185">Reference proteome</keyword>
<accession>A0ABU5EY74</accession>
<evidence type="ECO:0000256" key="6">
    <source>
        <dbReference type="SAM" id="SignalP"/>
    </source>
</evidence>
<dbReference type="InterPro" id="IPR051906">
    <property type="entry name" value="TolC-like"/>
</dbReference>
<evidence type="ECO:0000313" key="7">
    <source>
        <dbReference type="EMBL" id="MDY3558641.1"/>
    </source>
</evidence>
<evidence type="ECO:0000256" key="5">
    <source>
        <dbReference type="ARBA" id="ARBA00023237"/>
    </source>
</evidence>
<dbReference type="SUPFAM" id="SSF56954">
    <property type="entry name" value="Outer membrane efflux proteins (OEP)"/>
    <property type="match status" value="1"/>
</dbReference>
<feature type="chain" id="PRO_5045214299" evidence="6">
    <location>
        <begin position="26"/>
        <end position="409"/>
    </location>
</feature>
<evidence type="ECO:0000256" key="3">
    <source>
        <dbReference type="ARBA" id="ARBA00022692"/>
    </source>
</evidence>
<gene>
    <name evidence="7" type="ORF">R5W23_005782</name>
</gene>
<dbReference type="PANTHER" id="PTHR30026">
    <property type="entry name" value="OUTER MEMBRANE PROTEIN TOLC"/>
    <property type="match status" value="1"/>
</dbReference>
<protein>
    <submittedName>
        <fullName evidence="7">TolC family protein</fullName>
    </submittedName>
</protein>
<keyword evidence="6" id="KW-0732">Signal</keyword>
<evidence type="ECO:0000256" key="4">
    <source>
        <dbReference type="ARBA" id="ARBA00023136"/>
    </source>
</evidence>
<dbReference type="EMBL" id="JAXBLV010000045">
    <property type="protein sequence ID" value="MDY3558641.1"/>
    <property type="molecule type" value="Genomic_DNA"/>
</dbReference>
<evidence type="ECO:0000313" key="8">
    <source>
        <dbReference type="Proteomes" id="UP001272242"/>
    </source>
</evidence>
<keyword evidence="3" id="KW-0812">Transmembrane</keyword>
<dbReference type="Proteomes" id="UP001272242">
    <property type="component" value="Unassembled WGS sequence"/>
</dbReference>
<dbReference type="PANTHER" id="PTHR30026:SF20">
    <property type="entry name" value="OUTER MEMBRANE PROTEIN TOLC"/>
    <property type="match status" value="1"/>
</dbReference>
<proteinExistence type="predicted"/>
<evidence type="ECO:0000256" key="1">
    <source>
        <dbReference type="ARBA" id="ARBA00004442"/>
    </source>
</evidence>
<reference evidence="8" key="1">
    <citation type="journal article" date="2023" name="Mar. Drugs">
        <title>Gemmata algarum, a Novel Planctomycete Isolated from an Algal Mat, Displays Antimicrobial Activity.</title>
        <authorList>
            <person name="Kumar G."/>
            <person name="Kallscheuer N."/>
            <person name="Kashif M."/>
            <person name="Ahamad S."/>
            <person name="Jagadeeshwari U."/>
            <person name="Pannikurungottu S."/>
            <person name="Haufschild T."/>
            <person name="Kabuu M."/>
            <person name="Sasikala C."/>
            <person name="Jogler C."/>
            <person name="Ramana C."/>
        </authorList>
    </citation>
    <scope>NUCLEOTIDE SEQUENCE [LARGE SCALE GENOMIC DNA]</scope>
    <source>
        <strain evidence="8">JC673</strain>
    </source>
</reference>
<dbReference type="RefSeq" id="WP_320685538.1">
    <property type="nucleotide sequence ID" value="NZ_JAXBLV010000045.1"/>
</dbReference>
<sequence length="409" mass="43382">MPHPTTNARRRRALWFAGYALLALAGCHARPSSSFSPVPGPAQLPVASRPNFEPDLSGVTAEAVPLVRPDKGRRLTAPDTRRLARANAPFAADLDRHEDNQGPNHEKLNRKAARFAAASRLVRGHAADELRNRAAGEALDEFFKLAGAEGQFDLLAAAAAELKAQLGEAERAEQAGLKDRADTPALRRQLLDIEAQQAQLEAGIGALNASLRARLGLEAGDPLPLWPVDPLAVRPDDIDVPAAVATGLVYRPDLNALRVLADGGAADLTDAVLTGLNPLLAKLKPDSPLALLLLSCVREPERQKEAATGRAASALAARTRQAEAEIRAAAVGLRGHRAAVAARALDVRAAEARVSELEQRKTAGLSVAADLAAAKLAVLKAKGERLSAVIEWHTTEVKLRQAMGLLVRE</sequence>
<keyword evidence="2" id="KW-1134">Transmembrane beta strand</keyword>